<dbReference type="InterPro" id="IPR042203">
    <property type="entry name" value="Leu/Phe-tRNA_Trfase_C"/>
</dbReference>
<comment type="catalytic activity">
    <reaction evidence="4">
        <text>N-terminal L-lysyl-[protein] + L-leucyl-tRNA(Leu) = N-terminal L-leucyl-L-lysyl-[protein] + tRNA(Leu) + H(+)</text>
        <dbReference type="Rhea" id="RHEA:12340"/>
        <dbReference type="Rhea" id="RHEA-COMP:9613"/>
        <dbReference type="Rhea" id="RHEA-COMP:9622"/>
        <dbReference type="Rhea" id="RHEA-COMP:12670"/>
        <dbReference type="Rhea" id="RHEA-COMP:12671"/>
        <dbReference type="ChEBI" id="CHEBI:15378"/>
        <dbReference type="ChEBI" id="CHEBI:65249"/>
        <dbReference type="ChEBI" id="CHEBI:78442"/>
        <dbReference type="ChEBI" id="CHEBI:78494"/>
        <dbReference type="ChEBI" id="CHEBI:133043"/>
        <dbReference type="EC" id="2.3.2.6"/>
    </reaction>
</comment>
<dbReference type="GO" id="GO:0005737">
    <property type="term" value="C:cytoplasm"/>
    <property type="evidence" value="ECO:0007669"/>
    <property type="project" value="UniProtKB-SubCell"/>
</dbReference>
<keyword evidence="1 4" id="KW-0963">Cytoplasm</keyword>
<dbReference type="HAMAP" id="MF_00688">
    <property type="entry name" value="Leu_Phe_trans"/>
    <property type="match status" value="1"/>
</dbReference>
<evidence type="ECO:0000256" key="4">
    <source>
        <dbReference type="HAMAP-Rule" id="MF_00688"/>
    </source>
</evidence>
<dbReference type="NCBIfam" id="TIGR00667">
    <property type="entry name" value="aat"/>
    <property type="match status" value="1"/>
</dbReference>
<dbReference type="FunFam" id="3.40.630.70:FF:000001">
    <property type="entry name" value="Leucyl/phenylalanyl-tRNA--protein transferase"/>
    <property type="match status" value="1"/>
</dbReference>
<keyword evidence="3 4" id="KW-0012">Acyltransferase</keyword>
<dbReference type="EMBL" id="FRBN01000021">
    <property type="protein sequence ID" value="SHL58383.1"/>
    <property type="molecule type" value="Genomic_DNA"/>
</dbReference>
<comment type="function">
    <text evidence="4">Functions in the N-end rule pathway of protein degradation where it conjugates Leu, Phe and, less efficiently, Met from aminoacyl-tRNAs to the N-termini of proteins containing an N-terminal arginine or lysine.</text>
</comment>
<protein>
    <recommendedName>
        <fullName evidence="4">Leucyl/phenylalanyl-tRNA--protein transferase</fullName>
        <ecNumber evidence="4">2.3.2.6</ecNumber>
    </recommendedName>
    <alternativeName>
        <fullName evidence="4">L/F-transferase</fullName>
    </alternativeName>
    <alternativeName>
        <fullName evidence="4">Leucyltransferase</fullName>
    </alternativeName>
    <alternativeName>
        <fullName evidence="4">Phenyalanyltransferase</fullName>
    </alternativeName>
</protein>
<dbReference type="SUPFAM" id="SSF55729">
    <property type="entry name" value="Acyl-CoA N-acyltransferases (Nat)"/>
    <property type="match status" value="1"/>
</dbReference>
<accession>A0A1M7BTX8</accession>
<dbReference type="InterPro" id="IPR004616">
    <property type="entry name" value="Leu/Phe-tRNA_Trfase"/>
</dbReference>
<dbReference type="PANTHER" id="PTHR30098">
    <property type="entry name" value="LEUCYL/PHENYLALANYL-TRNA--PROTEIN TRANSFERASE"/>
    <property type="match status" value="1"/>
</dbReference>
<comment type="similarity">
    <text evidence="4">Belongs to the L/F-transferase family.</text>
</comment>
<name>A0A1M7BTX8_9RHOB</name>
<dbReference type="GO" id="GO:0030163">
    <property type="term" value="P:protein catabolic process"/>
    <property type="evidence" value="ECO:0007669"/>
    <property type="project" value="UniProtKB-UniRule"/>
</dbReference>
<dbReference type="InterPro" id="IPR016181">
    <property type="entry name" value="Acyl_CoA_acyltransferase"/>
</dbReference>
<dbReference type="OrthoDB" id="9790282at2"/>
<dbReference type="Pfam" id="PF03588">
    <property type="entry name" value="Leu_Phe_trans"/>
    <property type="match status" value="1"/>
</dbReference>
<comment type="catalytic activity">
    <reaction evidence="4">
        <text>N-terminal L-arginyl-[protein] + L-leucyl-tRNA(Leu) = N-terminal L-leucyl-L-arginyl-[protein] + tRNA(Leu) + H(+)</text>
        <dbReference type="Rhea" id="RHEA:50416"/>
        <dbReference type="Rhea" id="RHEA-COMP:9613"/>
        <dbReference type="Rhea" id="RHEA-COMP:9622"/>
        <dbReference type="Rhea" id="RHEA-COMP:12672"/>
        <dbReference type="Rhea" id="RHEA-COMP:12673"/>
        <dbReference type="ChEBI" id="CHEBI:15378"/>
        <dbReference type="ChEBI" id="CHEBI:64719"/>
        <dbReference type="ChEBI" id="CHEBI:78442"/>
        <dbReference type="ChEBI" id="CHEBI:78494"/>
        <dbReference type="ChEBI" id="CHEBI:133044"/>
        <dbReference type="EC" id="2.3.2.6"/>
    </reaction>
</comment>
<comment type="catalytic activity">
    <reaction evidence="4">
        <text>L-phenylalanyl-tRNA(Phe) + an N-terminal L-alpha-aminoacyl-[protein] = an N-terminal L-phenylalanyl-L-alpha-aminoacyl-[protein] + tRNA(Phe)</text>
        <dbReference type="Rhea" id="RHEA:43632"/>
        <dbReference type="Rhea" id="RHEA-COMP:9668"/>
        <dbReference type="Rhea" id="RHEA-COMP:9699"/>
        <dbReference type="Rhea" id="RHEA-COMP:10636"/>
        <dbReference type="Rhea" id="RHEA-COMP:10637"/>
        <dbReference type="ChEBI" id="CHEBI:78442"/>
        <dbReference type="ChEBI" id="CHEBI:78531"/>
        <dbReference type="ChEBI" id="CHEBI:78597"/>
        <dbReference type="ChEBI" id="CHEBI:83561"/>
        <dbReference type="EC" id="2.3.2.6"/>
    </reaction>
</comment>
<evidence type="ECO:0000256" key="2">
    <source>
        <dbReference type="ARBA" id="ARBA00022679"/>
    </source>
</evidence>
<dbReference type="GO" id="GO:0008914">
    <property type="term" value="F:leucyl-tRNA--protein transferase activity"/>
    <property type="evidence" value="ECO:0007669"/>
    <property type="project" value="UniProtKB-UniRule"/>
</dbReference>
<reference evidence="6" key="1">
    <citation type="submission" date="2016-11" db="EMBL/GenBank/DDBJ databases">
        <authorList>
            <person name="Varghese N."/>
            <person name="Submissions S."/>
        </authorList>
    </citation>
    <scope>NUCLEOTIDE SEQUENCE [LARGE SCALE GENOMIC DNA]</scope>
    <source>
        <strain evidence="6">DSM 29327</strain>
    </source>
</reference>
<keyword evidence="6" id="KW-1185">Reference proteome</keyword>
<dbReference type="EC" id="2.3.2.6" evidence="4"/>
<evidence type="ECO:0000313" key="5">
    <source>
        <dbReference type="EMBL" id="SHL58383.1"/>
    </source>
</evidence>
<evidence type="ECO:0000256" key="3">
    <source>
        <dbReference type="ARBA" id="ARBA00023315"/>
    </source>
</evidence>
<dbReference type="PANTHER" id="PTHR30098:SF2">
    <property type="entry name" value="LEUCYL_PHENYLALANYL-TRNA--PROTEIN TRANSFERASE"/>
    <property type="match status" value="1"/>
</dbReference>
<comment type="subcellular location">
    <subcellularLocation>
        <location evidence="4">Cytoplasm</location>
    </subcellularLocation>
</comment>
<dbReference type="RefSeq" id="WP_073199522.1">
    <property type="nucleotide sequence ID" value="NZ_FRBN01000021.1"/>
</dbReference>
<evidence type="ECO:0000256" key="1">
    <source>
        <dbReference type="ARBA" id="ARBA00022490"/>
    </source>
</evidence>
<keyword evidence="2 4" id="KW-0808">Transferase</keyword>
<proteinExistence type="inferred from homology"/>
<evidence type="ECO:0000313" key="6">
    <source>
        <dbReference type="Proteomes" id="UP000184191"/>
    </source>
</evidence>
<organism evidence="5 6">
    <name type="scientific">Roseovarius marisflavi</name>
    <dbReference type="NCBI Taxonomy" id="1054996"/>
    <lineage>
        <taxon>Bacteria</taxon>
        <taxon>Pseudomonadati</taxon>
        <taxon>Pseudomonadota</taxon>
        <taxon>Alphaproteobacteria</taxon>
        <taxon>Rhodobacterales</taxon>
        <taxon>Roseobacteraceae</taxon>
        <taxon>Roseovarius</taxon>
    </lineage>
</organism>
<dbReference type="Gene3D" id="3.40.630.70">
    <property type="entry name" value="Leucyl/phenylalanyl-tRNA-protein transferase, C-terminal domain"/>
    <property type="match status" value="1"/>
</dbReference>
<sequence length="214" mass="24331">MSDFALSPAILLRAYATGVFPMSEHRDDPEVFWVDPQHRGVLPLDGFHISRSLARLMRRGDYRVTLNRDFEGVLRACADRPDTWINAPIHRAYMALHHMQHAHSLEIWQDDALIGGVYGVTLGGAFFGESMFSRRTDASKLALAHLTDHLSRCGFTLFDTQFITPHLARLGAREIPRATYHALLKEALERDVKITDVPLETDPRQILQRNTQMS</sequence>
<dbReference type="STRING" id="1054996.SAMN05444414_12111"/>
<dbReference type="Proteomes" id="UP000184191">
    <property type="component" value="Unassembled WGS sequence"/>
</dbReference>
<dbReference type="AlphaFoldDB" id="A0A1M7BTX8"/>
<gene>
    <name evidence="4" type="primary">aat</name>
    <name evidence="5" type="ORF">SAMN05444414_12111</name>
</gene>